<evidence type="ECO:0000256" key="1">
    <source>
        <dbReference type="SAM" id="Phobius"/>
    </source>
</evidence>
<organism evidence="2 3">
    <name type="scientific">Jimgerdemannia flammicorona</name>
    <dbReference type="NCBI Taxonomy" id="994334"/>
    <lineage>
        <taxon>Eukaryota</taxon>
        <taxon>Fungi</taxon>
        <taxon>Fungi incertae sedis</taxon>
        <taxon>Mucoromycota</taxon>
        <taxon>Mucoromycotina</taxon>
        <taxon>Endogonomycetes</taxon>
        <taxon>Endogonales</taxon>
        <taxon>Endogonaceae</taxon>
        <taxon>Jimgerdemannia</taxon>
    </lineage>
</organism>
<feature type="transmembrane region" description="Helical" evidence="1">
    <location>
        <begin position="51"/>
        <end position="69"/>
    </location>
</feature>
<keyword evidence="1" id="KW-0472">Membrane</keyword>
<keyword evidence="3" id="KW-1185">Reference proteome</keyword>
<proteinExistence type="predicted"/>
<dbReference type="Proteomes" id="UP000268093">
    <property type="component" value="Unassembled WGS sequence"/>
</dbReference>
<evidence type="ECO:0000313" key="2">
    <source>
        <dbReference type="EMBL" id="RUP47797.1"/>
    </source>
</evidence>
<gene>
    <name evidence="2" type="ORF">BC936DRAFT_145321</name>
</gene>
<dbReference type="AlphaFoldDB" id="A0A433DA98"/>
<keyword evidence="1" id="KW-0812">Transmembrane</keyword>
<evidence type="ECO:0000313" key="3">
    <source>
        <dbReference type="Proteomes" id="UP000268093"/>
    </source>
</evidence>
<reference evidence="2 3" key="1">
    <citation type="journal article" date="2018" name="New Phytol.">
        <title>Phylogenomics of Endogonaceae and evolution of mycorrhizas within Mucoromycota.</title>
        <authorList>
            <person name="Chang Y."/>
            <person name="Desiro A."/>
            <person name="Na H."/>
            <person name="Sandor L."/>
            <person name="Lipzen A."/>
            <person name="Clum A."/>
            <person name="Barry K."/>
            <person name="Grigoriev I.V."/>
            <person name="Martin F.M."/>
            <person name="Stajich J.E."/>
            <person name="Smith M.E."/>
            <person name="Bonito G."/>
            <person name="Spatafora J.W."/>
        </authorList>
    </citation>
    <scope>NUCLEOTIDE SEQUENCE [LARGE SCALE GENOMIC DNA]</scope>
    <source>
        <strain evidence="2 3">GMNB39</strain>
    </source>
</reference>
<comment type="caution">
    <text evidence="2">The sequence shown here is derived from an EMBL/GenBank/DDBJ whole genome shotgun (WGS) entry which is preliminary data.</text>
</comment>
<name>A0A433DA98_9FUNG</name>
<accession>A0A433DA98</accession>
<sequence>MPVQESPLIGSLQCGRLQGATSKFCYFARPLDPDETVVDTGDLSSGSQGKFFLFVSSWLGILVFLVALVDAPEDD</sequence>
<protein>
    <submittedName>
        <fullName evidence="2">Uncharacterized protein</fullName>
    </submittedName>
</protein>
<keyword evidence="1" id="KW-1133">Transmembrane helix</keyword>
<dbReference type="EMBL" id="RBNI01004088">
    <property type="protein sequence ID" value="RUP47797.1"/>
    <property type="molecule type" value="Genomic_DNA"/>
</dbReference>